<proteinExistence type="predicted"/>
<dbReference type="RefSeq" id="WP_091152361.1">
    <property type="nucleotide sequence ID" value="NZ_FNOT01000003.1"/>
</dbReference>
<dbReference type="EMBL" id="FNOT01000003">
    <property type="protein sequence ID" value="SDX75654.1"/>
    <property type="molecule type" value="Genomic_DNA"/>
</dbReference>
<feature type="transmembrane region" description="Helical" evidence="1">
    <location>
        <begin position="21"/>
        <end position="42"/>
    </location>
</feature>
<protein>
    <submittedName>
        <fullName evidence="2">Uncharacterized protein</fullName>
    </submittedName>
</protein>
<reference evidence="3" key="1">
    <citation type="submission" date="2016-10" db="EMBL/GenBank/DDBJ databases">
        <authorList>
            <person name="Varghese N."/>
            <person name="Submissions S."/>
        </authorList>
    </citation>
    <scope>NUCLEOTIDE SEQUENCE [LARGE SCALE GENOMIC DNA]</scope>
    <source>
        <strain evidence="3">DSM 45422</strain>
    </source>
</reference>
<evidence type="ECO:0000256" key="1">
    <source>
        <dbReference type="SAM" id="Phobius"/>
    </source>
</evidence>
<dbReference type="AlphaFoldDB" id="A0A1H3ECL4"/>
<dbReference type="Proteomes" id="UP000198921">
    <property type="component" value="Unassembled WGS sequence"/>
</dbReference>
<dbReference type="STRING" id="1137993.SAMN05660209_01114"/>
<evidence type="ECO:0000313" key="3">
    <source>
        <dbReference type="Proteomes" id="UP000198921"/>
    </source>
</evidence>
<dbReference type="OrthoDB" id="6740035at2"/>
<gene>
    <name evidence="2" type="ORF">SAMN05660209_01114</name>
</gene>
<keyword evidence="1" id="KW-0472">Membrane</keyword>
<keyword evidence="3" id="KW-1185">Reference proteome</keyword>
<evidence type="ECO:0000313" key="2">
    <source>
        <dbReference type="EMBL" id="SDX75654.1"/>
    </source>
</evidence>
<organism evidence="2 3">
    <name type="scientific">Geodermatophilus africanus</name>
    <dbReference type="NCBI Taxonomy" id="1137993"/>
    <lineage>
        <taxon>Bacteria</taxon>
        <taxon>Bacillati</taxon>
        <taxon>Actinomycetota</taxon>
        <taxon>Actinomycetes</taxon>
        <taxon>Geodermatophilales</taxon>
        <taxon>Geodermatophilaceae</taxon>
        <taxon>Geodermatophilus</taxon>
    </lineage>
</organism>
<keyword evidence="1" id="KW-0812">Transmembrane</keyword>
<name>A0A1H3ECL4_9ACTN</name>
<accession>A0A1H3ECL4</accession>
<keyword evidence="1" id="KW-1133">Transmembrane helix</keyword>
<sequence>MVRVGTLAAHRLPAPAVRGPALRLAVAAGTVAVLVPAAAVAVQDARQAGGVLAADPRYVHDEGLGGFLDVAFADQVRAAREREAPVVEEYLGLSGVVDGPQSDSVDSVIAALGRQREAFGARLADRPGLVVTTAPEATDWVTWNLSANWWFYRDLFRGYAPVRTSPITLSWTPAGPATWAEVPCRTEGSRVVVEALAAGLYEVALRYEGPGRGARAFTMVQNSVNVAEDADGFVALDPGAHEQRFPVAVRDPGSGTTVLATRDVPVDDGPLTTLESCSAFAITFPAGADTAAVYGRLLASVAPAEGG</sequence>